<sequence>METNQDNLYNPADDDNQGVVQLMAQGEQATAEGADEQAPYMSPTEAEGAEQAPKNTDTPAE</sequence>
<dbReference type="Proteomes" id="UP000488299">
    <property type="component" value="Unassembled WGS sequence"/>
</dbReference>
<comment type="caution">
    <text evidence="2">The sequence shown here is derived from an EMBL/GenBank/DDBJ whole genome shotgun (WGS) entry which is preliminary data.</text>
</comment>
<evidence type="ECO:0000256" key="1">
    <source>
        <dbReference type="SAM" id="MobiDB-lite"/>
    </source>
</evidence>
<evidence type="ECO:0000313" key="2">
    <source>
        <dbReference type="EMBL" id="KAB7732605.1"/>
    </source>
</evidence>
<dbReference type="RefSeq" id="WP_152122057.1">
    <property type="nucleotide sequence ID" value="NZ_WELI01000001.1"/>
</dbReference>
<keyword evidence="3" id="KW-1185">Reference proteome</keyword>
<evidence type="ECO:0000313" key="3">
    <source>
        <dbReference type="Proteomes" id="UP000488299"/>
    </source>
</evidence>
<proteinExistence type="predicted"/>
<accession>A0A7J5U4B5</accession>
<name>A0A7J5U4B5_9BACT</name>
<organism evidence="2 3">
    <name type="scientific">Rudanella paleaurantiibacter</name>
    <dbReference type="NCBI Taxonomy" id="2614655"/>
    <lineage>
        <taxon>Bacteria</taxon>
        <taxon>Pseudomonadati</taxon>
        <taxon>Bacteroidota</taxon>
        <taxon>Cytophagia</taxon>
        <taxon>Cytophagales</taxon>
        <taxon>Cytophagaceae</taxon>
        <taxon>Rudanella</taxon>
    </lineage>
</organism>
<protein>
    <submittedName>
        <fullName evidence="2">Uncharacterized protein</fullName>
    </submittedName>
</protein>
<dbReference type="EMBL" id="WELI01000001">
    <property type="protein sequence ID" value="KAB7732605.1"/>
    <property type="molecule type" value="Genomic_DNA"/>
</dbReference>
<gene>
    <name evidence="2" type="ORF">F5984_01210</name>
</gene>
<dbReference type="AlphaFoldDB" id="A0A7J5U4B5"/>
<feature type="region of interest" description="Disordered" evidence="1">
    <location>
        <begin position="1"/>
        <end position="61"/>
    </location>
</feature>
<reference evidence="2 3" key="1">
    <citation type="submission" date="2019-10" db="EMBL/GenBank/DDBJ databases">
        <title>Rudanella paleaurantiibacter sp. nov., isolated from sludge.</title>
        <authorList>
            <person name="Xu S.Q."/>
        </authorList>
    </citation>
    <scope>NUCLEOTIDE SEQUENCE [LARGE SCALE GENOMIC DNA]</scope>
    <source>
        <strain evidence="2 3">HX-22-17</strain>
    </source>
</reference>